<dbReference type="PANTHER" id="PTHR30408">
    <property type="entry name" value="TYPE-1 RESTRICTION ENZYME ECOKI SPECIFICITY PROTEIN"/>
    <property type="match status" value="1"/>
</dbReference>
<keyword evidence="3" id="KW-0238">DNA-binding</keyword>
<dbReference type="Pfam" id="PF01420">
    <property type="entry name" value="Methylase_S"/>
    <property type="match status" value="2"/>
</dbReference>
<evidence type="ECO:0000313" key="6">
    <source>
        <dbReference type="Proteomes" id="UP000051291"/>
    </source>
</evidence>
<evidence type="ECO:0000256" key="2">
    <source>
        <dbReference type="ARBA" id="ARBA00022747"/>
    </source>
</evidence>
<dbReference type="AlphaFoldDB" id="A0A0R1ZMW2"/>
<organism evidence="5 6">
    <name type="scientific">Ligilactobacillus araffinosus DSM 20653</name>
    <dbReference type="NCBI Taxonomy" id="1423820"/>
    <lineage>
        <taxon>Bacteria</taxon>
        <taxon>Bacillati</taxon>
        <taxon>Bacillota</taxon>
        <taxon>Bacilli</taxon>
        <taxon>Lactobacillales</taxon>
        <taxon>Lactobacillaceae</taxon>
        <taxon>Ligilactobacillus</taxon>
    </lineage>
</organism>
<protein>
    <submittedName>
        <fullName evidence="5">Type I site-specific restriction-modification system, S (Specificity) subunit</fullName>
    </submittedName>
</protein>
<feature type="domain" description="Type I restriction modification DNA specificity" evidence="4">
    <location>
        <begin position="2"/>
        <end position="183"/>
    </location>
</feature>
<dbReference type="PANTHER" id="PTHR30408:SF13">
    <property type="entry name" value="TYPE I RESTRICTION ENZYME HINDI SPECIFICITY SUBUNIT"/>
    <property type="match status" value="1"/>
</dbReference>
<keyword evidence="6" id="KW-1185">Reference proteome</keyword>
<dbReference type="GO" id="GO:0003677">
    <property type="term" value="F:DNA binding"/>
    <property type="evidence" value="ECO:0007669"/>
    <property type="project" value="UniProtKB-KW"/>
</dbReference>
<dbReference type="InterPro" id="IPR044946">
    <property type="entry name" value="Restrct_endonuc_typeI_TRD_sf"/>
</dbReference>
<dbReference type="Gene3D" id="3.90.220.20">
    <property type="entry name" value="DNA methylase specificity domains"/>
    <property type="match status" value="2"/>
</dbReference>
<accession>A0A0R1ZMW2</accession>
<reference evidence="5 6" key="1">
    <citation type="journal article" date="2015" name="Genome Announc.">
        <title>Expanding the biotechnology potential of lactobacilli through comparative genomics of 213 strains and associated genera.</title>
        <authorList>
            <person name="Sun Z."/>
            <person name="Harris H.M."/>
            <person name="McCann A."/>
            <person name="Guo C."/>
            <person name="Argimon S."/>
            <person name="Zhang W."/>
            <person name="Yang X."/>
            <person name="Jeffery I.B."/>
            <person name="Cooney J.C."/>
            <person name="Kagawa T.F."/>
            <person name="Liu W."/>
            <person name="Song Y."/>
            <person name="Salvetti E."/>
            <person name="Wrobel A."/>
            <person name="Rasinkangas P."/>
            <person name="Parkhill J."/>
            <person name="Rea M.C."/>
            <person name="O'Sullivan O."/>
            <person name="Ritari J."/>
            <person name="Douillard F.P."/>
            <person name="Paul Ross R."/>
            <person name="Yang R."/>
            <person name="Briner A.E."/>
            <person name="Felis G.E."/>
            <person name="de Vos W.M."/>
            <person name="Barrangou R."/>
            <person name="Klaenhammer T.R."/>
            <person name="Caufield P.W."/>
            <person name="Cui Y."/>
            <person name="Zhang H."/>
            <person name="O'Toole P.W."/>
        </authorList>
    </citation>
    <scope>NUCLEOTIDE SEQUENCE [LARGE SCALE GENOMIC DNA]</scope>
    <source>
        <strain evidence="5 6">DSM 20653</strain>
    </source>
</reference>
<gene>
    <name evidence="5" type="ORF">FC64_GL000084</name>
</gene>
<name>A0A0R1ZMW2_9LACO</name>
<feature type="domain" description="Type I restriction modification DNA specificity" evidence="4">
    <location>
        <begin position="206"/>
        <end position="384"/>
    </location>
</feature>
<keyword evidence="2" id="KW-0680">Restriction system</keyword>
<comment type="caution">
    <text evidence="5">The sequence shown here is derived from an EMBL/GenBank/DDBJ whole genome shotgun (WGS) entry which is preliminary data.</text>
</comment>
<dbReference type="Proteomes" id="UP000051291">
    <property type="component" value="Unassembled WGS sequence"/>
</dbReference>
<dbReference type="InterPro" id="IPR000055">
    <property type="entry name" value="Restrct_endonuc_typeI_TRD"/>
</dbReference>
<dbReference type="PATRIC" id="fig|1423820.4.peg.86"/>
<dbReference type="SUPFAM" id="SSF116734">
    <property type="entry name" value="DNA methylase specificity domain"/>
    <property type="match status" value="2"/>
</dbReference>
<comment type="similarity">
    <text evidence="1">Belongs to the type-I restriction system S methylase family.</text>
</comment>
<evidence type="ECO:0000313" key="5">
    <source>
        <dbReference type="EMBL" id="KRM53163.1"/>
    </source>
</evidence>
<dbReference type="EMBL" id="AYYZ01000008">
    <property type="protein sequence ID" value="KRM53163.1"/>
    <property type="molecule type" value="Genomic_DNA"/>
</dbReference>
<dbReference type="GO" id="GO:0009307">
    <property type="term" value="P:DNA restriction-modification system"/>
    <property type="evidence" value="ECO:0007669"/>
    <property type="project" value="UniProtKB-KW"/>
</dbReference>
<proteinExistence type="inferred from homology"/>
<evidence type="ECO:0000259" key="4">
    <source>
        <dbReference type="Pfam" id="PF01420"/>
    </source>
</evidence>
<evidence type="ECO:0000256" key="3">
    <source>
        <dbReference type="ARBA" id="ARBA00023125"/>
    </source>
</evidence>
<dbReference type="STRING" id="1423820.FC64_GL000084"/>
<evidence type="ECO:0000256" key="1">
    <source>
        <dbReference type="ARBA" id="ARBA00010923"/>
    </source>
</evidence>
<dbReference type="InterPro" id="IPR052021">
    <property type="entry name" value="Type-I_RS_S_subunit"/>
</dbReference>
<dbReference type="RefSeq" id="WP_081035603.1">
    <property type="nucleotide sequence ID" value="NZ_AYYZ01000008.1"/>
</dbReference>
<sequence>MKYTLDELVTLIMDYRGKTPKKLGLKWSENNNEIPAISAKNIKNGELINIDKSHYGDDKLYKVWMKDGSIEINDILLTSEAPLGESYLVTKPLKAILSQRTFLLRPNIDIISPWYFFALTQSKSFQKKLFERATGTTVIGIKQKDLRKIEIDLPNKNDQRKIGNYFRVITEKISLNKQINDNLLGQLKVISDNYFSYFTFNKGIVPDDWEYKKLTDVAEITTGYSYTGKELVDSNIGMATIKNFTRNGGFRSEGYKPIVPSKNVKKDKYVSLFDMLVAHTDLTQNADIIGNAEPVLTTNSYEKTIYSMDLVKVVPKQDKISKWLLDLVLMSSRVKFHCLSYVNGTTVLHLSKKALREFEIPLPKDYKELENIIDLTKNYLTTVSKNIQENSKLNEIKNQLLNKYF</sequence>